<reference evidence="2" key="1">
    <citation type="submission" date="2014-09" db="EMBL/GenBank/DDBJ databases">
        <authorList>
            <person name="Hjerde E."/>
        </authorList>
    </citation>
    <scope>NUCLEOTIDE SEQUENCE [LARGE SCALE GENOMIC DNA]</scope>
    <source>
        <strain evidence="2">06/09/139</strain>
    </source>
</reference>
<proteinExistence type="predicted"/>
<sequence>MSDRVKVALEWLDSILKSEQITYQIVGGLAATIHGGNREVADIDLYINKTDADKILAQVNPYISKPLTHYIEGSWDLEYFQLIYKSQKIEIGLFPGSKIRSSENGLWYELKTDFTSSVIKNYLGIEVPVIPIEQLIYYKRLLGREVDNIDVQELLQVSAP</sequence>
<dbReference type="GeneID" id="28542913"/>
<dbReference type="OrthoDB" id="6364916at2"/>
<dbReference type="Proteomes" id="UP000032427">
    <property type="component" value="Chromosome 2"/>
</dbReference>
<dbReference type="HOGENOM" id="CLU_1650111_0_0_6"/>
<organism evidence="1 2">
    <name type="scientific">Aliivibrio wodanis</name>
    <dbReference type="NCBI Taxonomy" id="80852"/>
    <lineage>
        <taxon>Bacteria</taxon>
        <taxon>Pseudomonadati</taxon>
        <taxon>Pseudomonadota</taxon>
        <taxon>Gammaproteobacteria</taxon>
        <taxon>Vibrionales</taxon>
        <taxon>Vibrionaceae</taxon>
        <taxon>Aliivibrio</taxon>
    </lineage>
</organism>
<evidence type="ECO:0000313" key="1">
    <source>
        <dbReference type="EMBL" id="CED57300.1"/>
    </source>
</evidence>
<dbReference type="EMBL" id="LN554847">
    <property type="protein sequence ID" value="CED57300.1"/>
    <property type="molecule type" value="Genomic_DNA"/>
</dbReference>
<dbReference type="AlphaFoldDB" id="A0A090I6I5"/>
<dbReference type="SUPFAM" id="SSF81301">
    <property type="entry name" value="Nucleotidyltransferase"/>
    <property type="match status" value="1"/>
</dbReference>
<dbReference type="PATRIC" id="fig|80852.17.peg.3439"/>
<name>A0A090I6I5_9GAMM</name>
<keyword evidence="2" id="KW-1185">Reference proteome</keyword>
<dbReference type="Gene3D" id="3.30.460.40">
    <property type="match status" value="1"/>
</dbReference>
<protein>
    <recommendedName>
        <fullName evidence="3">MazG-related protein</fullName>
    </recommendedName>
</protein>
<evidence type="ECO:0000313" key="2">
    <source>
        <dbReference type="Proteomes" id="UP000032427"/>
    </source>
</evidence>
<gene>
    <name evidence="1" type="ORF">AWOD_II_0663</name>
</gene>
<dbReference type="KEGG" id="awd:AWOD_II_0663"/>
<accession>A0A090I6I5</accession>
<dbReference type="InterPro" id="IPR043519">
    <property type="entry name" value="NT_sf"/>
</dbReference>
<evidence type="ECO:0008006" key="3">
    <source>
        <dbReference type="Google" id="ProtNLM"/>
    </source>
</evidence>